<organism evidence="3 4">
    <name type="scientific">Polypedilum vanderplanki</name>
    <name type="common">Sleeping chironomid midge</name>
    <dbReference type="NCBI Taxonomy" id="319348"/>
    <lineage>
        <taxon>Eukaryota</taxon>
        <taxon>Metazoa</taxon>
        <taxon>Ecdysozoa</taxon>
        <taxon>Arthropoda</taxon>
        <taxon>Hexapoda</taxon>
        <taxon>Insecta</taxon>
        <taxon>Pterygota</taxon>
        <taxon>Neoptera</taxon>
        <taxon>Endopterygota</taxon>
        <taxon>Diptera</taxon>
        <taxon>Nematocera</taxon>
        <taxon>Chironomoidea</taxon>
        <taxon>Chironomidae</taxon>
        <taxon>Chironominae</taxon>
        <taxon>Polypedilum</taxon>
        <taxon>Polypedilum</taxon>
    </lineage>
</organism>
<keyword evidence="1" id="KW-0732">Signal</keyword>
<dbReference type="AlphaFoldDB" id="A0A9J6BCW7"/>
<dbReference type="Gene3D" id="2.60.40.770">
    <property type="match status" value="1"/>
</dbReference>
<feature type="domain" description="MD-2-related lipid-recognition" evidence="2">
    <location>
        <begin position="45"/>
        <end position="153"/>
    </location>
</feature>
<dbReference type="SUPFAM" id="SSF81296">
    <property type="entry name" value="E set domains"/>
    <property type="match status" value="1"/>
</dbReference>
<sequence length="156" mass="17367">MLKLALAVVLLCFITSPALAFWTTCPEFPGARGPDRVDTPMCDSERCFAVRGEYFIANITLSSPDVHHELLSECIAFIAGIGIPLPMEPPHDNGCNAIFRNGVQQSCPTTPNNQYVWVVEQRIIEGIPAFQNTRVQYRIRDRGQLVGCVQFWATVV</sequence>
<dbReference type="Proteomes" id="UP001107558">
    <property type="component" value="Chromosome 4"/>
</dbReference>
<feature type="signal peptide" evidence="1">
    <location>
        <begin position="1"/>
        <end position="20"/>
    </location>
</feature>
<evidence type="ECO:0000259" key="2">
    <source>
        <dbReference type="Pfam" id="PF02221"/>
    </source>
</evidence>
<evidence type="ECO:0000313" key="3">
    <source>
        <dbReference type="EMBL" id="KAG5667573.1"/>
    </source>
</evidence>
<accession>A0A9J6BCW7</accession>
<dbReference type="Pfam" id="PF02221">
    <property type="entry name" value="E1_DerP2_DerF2"/>
    <property type="match status" value="1"/>
</dbReference>
<evidence type="ECO:0000256" key="1">
    <source>
        <dbReference type="SAM" id="SignalP"/>
    </source>
</evidence>
<protein>
    <recommendedName>
        <fullName evidence="2">MD-2-related lipid-recognition domain-containing protein</fullName>
    </recommendedName>
</protein>
<keyword evidence="4" id="KW-1185">Reference proteome</keyword>
<reference evidence="3" key="1">
    <citation type="submission" date="2021-03" db="EMBL/GenBank/DDBJ databases">
        <title>Chromosome level genome of the anhydrobiotic midge Polypedilum vanderplanki.</title>
        <authorList>
            <person name="Yoshida Y."/>
            <person name="Kikawada T."/>
            <person name="Gusev O."/>
        </authorList>
    </citation>
    <scope>NUCLEOTIDE SEQUENCE</scope>
    <source>
        <strain evidence="3">NIAS01</strain>
        <tissue evidence="3">Whole body or cell culture</tissue>
    </source>
</reference>
<feature type="chain" id="PRO_5039944280" description="MD-2-related lipid-recognition domain-containing protein" evidence="1">
    <location>
        <begin position="21"/>
        <end position="156"/>
    </location>
</feature>
<gene>
    <name evidence="3" type="ORF">PVAND_015550</name>
</gene>
<dbReference type="EMBL" id="JADBJN010000004">
    <property type="protein sequence ID" value="KAG5667573.1"/>
    <property type="molecule type" value="Genomic_DNA"/>
</dbReference>
<proteinExistence type="predicted"/>
<name>A0A9J6BCW7_POLVA</name>
<dbReference type="OrthoDB" id="10372760at2759"/>
<dbReference type="InterPro" id="IPR014756">
    <property type="entry name" value="Ig_E-set"/>
</dbReference>
<dbReference type="InterPro" id="IPR003172">
    <property type="entry name" value="ML_dom"/>
</dbReference>
<comment type="caution">
    <text evidence="3">The sequence shown here is derived from an EMBL/GenBank/DDBJ whole genome shotgun (WGS) entry which is preliminary data.</text>
</comment>
<evidence type="ECO:0000313" key="4">
    <source>
        <dbReference type="Proteomes" id="UP001107558"/>
    </source>
</evidence>